<keyword evidence="2" id="KW-1185">Reference proteome</keyword>
<proteinExistence type="predicted"/>
<name>A0AA39YS04_9PEZI</name>
<evidence type="ECO:0008006" key="3">
    <source>
        <dbReference type="Google" id="ProtNLM"/>
    </source>
</evidence>
<dbReference type="AlphaFoldDB" id="A0AA39YS04"/>
<reference evidence="1" key="1">
    <citation type="submission" date="2023-06" db="EMBL/GenBank/DDBJ databases">
        <title>Genome-scale phylogeny and comparative genomics of the fungal order Sordariales.</title>
        <authorList>
            <consortium name="Lawrence Berkeley National Laboratory"/>
            <person name="Hensen N."/>
            <person name="Bonometti L."/>
            <person name="Westerberg I."/>
            <person name="Brannstrom I.O."/>
            <person name="Guillou S."/>
            <person name="Cros-Aarteil S."/>
            <person name="Calhoun S."/>
            <person name="Haridas S."/>
            <person name="Kuo A."/>
            <person name="Mondo S."/>
            <person name="Pangilinan J."/>
            <person name="Riley R."/>
            <person name="Labutti K."/>
            <person name="Andreopoulos B."/>
            <person name="Lipzen A."/>
            <person name="Chen C."/>
            <person name="Yanf M."/>
            <person name="Daum C."/>
            <person name="Ng V."/>
            <person name="Clum A."/>
            <person name="Steindorff A."/>
            <person name="Ohm R."/>
            <person name="Martin F."/>
            <person name="Silar P."/>
            <person name="Natvig D."/>
            <person name="Lalanne C."/>
            <person name="Gautier V."/>
            <person name="Ament-Velasquez S.L."/>
            <person name="Kruys A."/>
            <person name="Hutchinson M.I."/>
            <person name="Powell A.J."/>
            <person name="Barry K."/>
            <person name="Miller A.N."/>
            <person name="Grigoriev I.V."/>
            <person name="Debuchy R."/>
            <person name="Gladieux P."/>
            <person name="Thoren M.H."/>
            <person name="Johannesson H."/>
        </authorList>
    </citation>
    <scope>NUCLEOTIDE SEQUENCE</scope>
    <source>
        <strain evidence="1">SMH2532-1</strain>
    </source>
</reference>
<dbReference type="EMBL" id="JAULSV010000001">
    <property type="protein sequence ID" value="KAK0657583.1"/>
    <property type="molecule type" value="Genomic_DNA"/>
</dbReference>
<dbReference type="Proteomes" id="UP001174936">
    <property type="component" value="Unassembled WGS sequence"/>
</dbReference>
<protein>
    <recommendedName>
        <fullName evidence="3">G-patch domain-containing protein</fullName>
    </recommendedName>
</protein>
<accession>A0AA39YS04</accession>
<sequence>MDAAALLKSQGWRGKGFSLHPSNNAIGLSTPLLISRNKENRGVGQKPHYTSDQWWLDAFDQKLKGLDTSGKNGKKGVVQSVTTGKLDVVAKCAANGKYAGLYTSFRGGDGDAK</sequence>
<comment type="caution">
    <text evidence="1">The sequence shown here is derived from an EMBL/GenBank/DDBJ whole genome shotgun (WGS) entry which is preliminary data.</text>
</comment>
<gene>
    <name evidence="1" type="ORF">B0T16DRAFT_386095</name>
</gene>
<evidence type="ECO:0000313" key="1">
    <source>
        <dbReference type="EMBL" id="KAK0657583.1"/>
    </source>
</evidence>
<organism evidence="1 2">
    <name type="scientific">Cercophora newfieldiana</name>
    <dbReference type="NCBI Taxonomy" id="92897"/>
    <lineage>
        <taxon>Eukaryota</taxon>
        <taxon>Fungi</taxon>
        <taxon>Dikarya</taxon>
        <taxon>Ascomycota</taxon>
        <taxon>Pezizomycotina</taxon>
        <taxon>Sordariomycetes</taxon>
        <taxon>Sordariomycetidae</taxon>
        <taxon>Sordariales</taxon>
        <taxon>Lasiosphaeriaceae</taxon>
        <taxon>Cercophora</taxon>
    </lineage>
</organism>
<evidence type="ECO:0000313" key="2">
    <source>
        <dbReference type="Proteomes" id="UP001174936"/>
    </source>
</evidence>